<protein>
    <recommendedName>
        <fullName evidence="1">DUF362 domain-containing protein</fullName>
    </recommendedName>
</protein>
<dbReference type="AlphaFoldDB" id="A0A381V003"/>
<dbReference type="EMBL" id="UINC01007414">
    <property type="protein sequence ID" value="SVA33178.1"/>
    <property type="molecule type" value="Genomic_DNA"/>
</dbReference>
<accession>A0A381V003</accession>
<dbReference type="InterPro" id="IPR007160">
    <property type="entry name" value="DUF362"/>
</dbReference>
<sequence>VLRRCDSTVDLFDGESISLRPSDNITSQTSPVVAVVRTSPETVLDDVKAAMKLAGYAVALPKDFATLLKINISWQHYYPACSTTPWQLDGVIRTLVEDGYKDIIPTHNGTVVVDAKEGQIKNGHKFVEEFHNLNAIHLEEQKWIPFESKEKFLVLDKIYKQGIHIPEVLMNKNIVHLPTMKTHVFTTITGAMKNAFGGLLNFQRHWTHSVIHETLVDLLKIQKQIHPGIFSVTDGSFAGSGAGPRAMDWHEKNVILAGADQVAVDAVSASMMGFDPMSIEFIRLAHEEGLGCADISKIDVKGEDISKVDWGFESRNTFASKGQKMIYWGPLKPLENILLRSPIAPWAYLASNLYHNDYWYRFKGKKRVEKALETGWGQLFKTYR</sequence>
<proteinExistence type="predicted"/>
<reference evidence="2" key="1">
    <citation type="submission" date="2018-05" db="EMBL/GenBank/DDBJ databases">
        <authorList>
            <person name="Lanie J.A."/>
            <person name="Ng W.-L."/>
            <person name="Kazmierczak K.M."/>
            <person name="Andrzejewski T.M."/>
            <person name="Davidsen T.M."/>
            <person name="Wayne K.J."/>
            <person name="Tettelin H."/>
            <person name="Glass J.I."/>
            <person name="Rusch D."/>
            <person name="Podicherti R."/>
            <person name="Tsui H.-C.T."/>
            <person name="Winkler M.E."/>
        </authorList>
    </citation>
    <scope>NUCLEOTIDE SEQUENCE</scope>
</reference>
<name>A0A381V003_9ZZZZ</name>
<organism evidence="2">
    <name type="scientific">marine metagenome</name>
    <dbReference type="NCBI Taxonomy" id="408172"/>
    <lineage>
        <taxon>unclassified sequences</taxon>
        <taxon>metagenomes</taxon>
        <taxon>ecological metagenomes</taxon>
    </lineage>
</organism>
<evidence type="ECO:0000259" key="1">
    <source>
        <dbReference type="Pfam" id="PF04015"/>
    </source>
</evidence>
<gene>
    <name evidence="2" type="ORF">METZ01_LOCUS86032</name>
</gene>
<feature type="domain" description="DUF362" evidence="1">
    <location>
        <begin position="67"/>
        <end position="269"/>
    </location>
</feature>
<evidence type="ECO:0000313" key="2">
    <source>
        <dbReference type="EMBL" id="SVA33178.1"/>
    </source>
</evidence>
<dbReference type="Pfam" id="PF04015">
    <property type="entry name" value="DUF362"/>
    <property type="match status" value="1"/>
</dbReference>
<feature type="non-terminal residue" evidence="2">
    <location>
        <position position="1"/>
    </location>
</feature>